<sequence length="577" mass="62560">MTTFADLSTSPSAFDTPPVTTGDDTVPPTTTDDVDFAGLGLPQPLVRALARQGITTPFEIQRATMPDALAGRDVLGRGQTGSGKTLAFGLPLLARVADGERARPLHPRALVLVPTRELAMQVNDALVPLGKAVGVFLKTAVGGVPYDRQIDALRRGVEIIVATPGRLGDLISRQVCHLDDVEVTVLDEADQMADMGFLPEVTELLAKTPAGAQRLLFSATLDNDVDSLVKRFMTDPVTHSTAPATAAVATMDHHLLLIPPHDKFAVAASIAARSGRTMMFARTQLGVDRLVEQLGAVGVRAGGLHGGKTQRMRTRTLAEFREGRMNVLVATDVAARGIHVDGVSLVMHVDPPKDPKDYLHRAGRTARAGESGAVVTLVLPKQRRTTLAMLEKAGVEPAELRVRAGDPELAELTGARQPSGVPVSNELQEPRRHGDRPGGQRRFGDRPGGYHRSGDRDQGDRRFGDRASGDRRFGDRDGRAERRYPEREARFGDRDSQGGRPYPEREARFGDRDGRGGRGYSGRPEHRHGPGEQRHTSRDGGRHAGRDERRVGDDRPGYRSRTDDRRGFGGRASARSY</sequence>
<reference evidence="12" key="1">
    <citation type="submission" date="2016-06" db="EMBL/GenBank/DDBJ databases">
        <authorList>
            <person name="Varghese N."/>
            <person name="Submissions Spin"/>
        </authorList>
    </citation>
    <scope>NUCLEOTIDE SEQUENCE [LARGE SCALE GENOMIC DNA]</scope>
    <source>
        <strain evidence="12">DSM 43817</strain>
    </source>
</reference>
<dbReference type="GO" id="GO:0003724">
    <property type="term" value="F:RNA helicase activity"/>
    <property type="evidence" value="ECO:0007669"/>
    <property type="project" value="InterPro"/>
</dbReference>
<dbReference type="RefSeq" id="WP_425413355.1">
    <property type="nucleotide sequence ID" value="NZ_FMHW01000002.1"/>
</dbReference>
<dbReference type="STRING" id="145854.GA0074692_4791"/>
<dbReference type="InterPro" id="IPR027417">
    <property type="entry name" value="P-loop_NTPase"/>
</dbReference>
<feature type="compositionally biased region" description="Low complexity" evidence="7">
    <location>
        <begin position="15"/>
        <end position="28"/>
    </location>
</feature>
<dbReference type="PROSITE" id="PS51192">
    <property type="entry name" value="HELICASE_ATP_BIND_1"/>
    <property type="match status" value="1"/>
</dbReference>
<accession>A0A1C6T816</accession>
<evidence type="ECO:0000256" key="3">
    <source>
        <dbReference type="ARBA" id="ARBA00022806"/>
    </source>
</evidence>
<dbReference type="SMART" id="SM00490">
    <property type="entry name" value="HELICc"/>
    <property type="match status" value="1"/>
</dbReference>
<dbReference type="InterPro" id="IPR011545">
    <property type="entry name" value="DEAD/DEAH_box_helicase_dom"/>
</dbReference>
<evidence type="ECO:0000313" key="12">
    <source>
        <dbReference type="Proteomes" id="UP000198959"/>
    </source>
</evidence>
<dbReference type="InterPro" id="IPR014001">
    <property type="entry name" value="Helicase_ATP-bd"/>
</dbReference>
<feature type="region of interest" description="Disordered" evidence="7">
    <location>
        <begin position="1"/>
        <end position="28"/>
    </location>
</feature>
<feature type="compositionally biased region" description="Basic and acidic residues" evidence="7">
    <location>
        <begin position="428"/>
        <end position="445"/>
    </location>
</feature>
<dbReference type="InterPro" id="IPR044742">
    <property type="entry name" value="DEAD/DEAH_RhlB"/>
</dbReference>
<feature type="domain" description="DEAD-box RNA helicase Q" evidence="10">
    <location>
        <begin position="34"/>
        <end position="62"/>
    </location>
</feature>
<evidence type="ECO:0000313" key="11">
    <source>
        <dbReference type="EMBL" id="SCL37797.1"/>
    </source>
</evidence>
<dbReference type="EMBL" id="FMHW01000002">
    <property type="protein sequence ID" value="SCL37797.1"/>
    <property type="molecule type" value="Genomic_DNA"/>
</dbReference>
<dbReference type="SUPFAM" id="SSF52540">
    <property type="entry name" value="P-loop containing nucleoside triphosphate hydrolases"/>
    <property type="match status" value="2"/>
</dbReference>
<dbReference type="AlphaFoldDB" id="A0A1C6T816"/>
<keyword evidence="1" id="KW-0547">Nucleotide-binding</keyword>
<evidence type="ECO:0000259" key="9">
    <source>
        <dbReference type="PROSITE" id="PS51194"/>
    </source>
</evidence>
<dbReference type="PANTHER" id="PTHR47959">
    <property type="entry name" value="ATP-DEPENDENT RNA HELICASE RHLE-RELATED"/>
    <property type="match status" value="1"/>
</dbReference>
<proteinExistence type="inferred from homology"/>
<evidence type="ECO:0000259" key="8">
    <source>
        <dbReference type="PROSITE" id="PS51192"/>
    </source>
</evidence>
<dbReference type="CDD" id="cd18787">
    <property type="entry name" value="SF2_C_DEAD"/>
    <property type="match status" value="1"/>
</dbReference>
<dbReference type="PROSITE" id="PS51195">
    <property type="entry name" value="Q_MOTIF"/>
    <property type="match status" value="1"/>
</dbReference>
<feature type="region of interest" description="Disordered" evidence="7">
    <location>
        <begin position="411"/>
        <end position="577"/>
    </location>
</feature>
<feature type="domain" description="Helicase ATP-binding" evidence="8">
    <location>
        <begin position="65"/>
        <end position="239"/>
    </location>
</feature>
<evidence type="ECO:0000256" key="5">
    <source>
        <dbReference type="ARBA" id="ARBA00038437"/>
    </source>
</evidence>
<dbReference type="SMART" id="SM00487">
    <property type="entry name" value="DEXDc"/>
    <property type="match status" value="1"/>
</dbReference>
<organism evidence="11 12">
    <name type="scientific">Micromonospora pallida</name>
    <dbReference type="NCBI Taxonomy" id="145854"/>
    <lineage>
        <taxon>Bacteria</taxon>
        <taxon>Bacillati</taxon>
        <taxon>Actinomycetota</taxon>
        <taxon>Actinomycetes</taxon>
        <taxon>Micromonosporales</taxon>
        <taxon>Micromonosporaceae</taxon>
        <taxon>Micromonospora</taxon>
    </lineage>
</organism>
<dbReference type="Proteomes" id="UP000198959">
    <property type="component" value="Unassembled WGS sequence"/>
</dbReference>
<dbReference type="InterPro" id="IPR014014">
    <property type="entry name" value="RNA_helicase_DEAD_Q_motif"/>
</dbReference>
<feature type="domain" description="Helicase C-terminal" evidence="9">
    <location>
        <begin position="250"/>
        <end position="413"/>
    </location>
</feature>
<keyword evidence="2" id="KW-0378">Hydrolase</keyword>
<evidence type="ECO:0000256" key="4">
    <source>
        <dbReference type="ARBA" id="ARBA00022840"/>
    </source>
</evidence>
<dbReference type="InterPro" id="IPR001650">
    <property type="entry name" value="Helicase_C-like"/>
</dbReference>
<protein>
    <submittedName>
        <fullName evidence="11">Superfamily II DNA and RNA helicase</fullName>
    </submittedName>
</protein>
<comment type="similarity">
    <text evidence="5">Belongs to the DEAD box helicase family.</text>
</comment>
<feature type="short sequence motif" description="Q motif" evidence="6">
    <location>
        <begin position="34"/>
        <end position="62"/>
    </location>
</feature>
<evidence type="ECO:0000256" key="2">
    <source>
        <dbReference type="ARBA" id="ARBA00022801"/>
    </source>
</evidence>
<keyword evidence="3 11" id="KW-0347">Helicase</keyword>
<evidence type="ECO:0000256" key="6">
    <source>
        <dbReference type="PROSITE-ProRule" id="PRU00552"/>
    </source>
</evidence>
<dbReference type="InterPro" id="IPR050079">
    <property type="entry name" value="DEAD_box_RNA_helicase"/>
</dbReference>
<evidence type="ECO:0000259" key="10">
    <source>
        <dbReference type="PROSITE" id="PS51195"/>
    </source>
</evidence>
<dbReference type="GO" id="GO:0016787">
    <property type="term" value="F:hydrolase activity"/>
    <property type="evidence" value="ECO:0007669"/>
    <property type="project" value="UniProtKB-KW"/>
</dbReference>
<dbReference type="PANTHER" id="PTHR47959:SF13">
    <property type="entry name" value="ATP-DEPENDENT RNA HELICASE RHLE"/>
    <property type="match status" value="1"/>
</dbReference>
<evidence type="ECO:0000256" key="7">
    <source>
        <dbReference type="SAM" id="MobiDB-lite"/>
    </source>
</evidence>
<keyword evidence="12" id="KW-1185">Reference proteome</keyword>
<dbReference type="GO" id="GO:0005524">
    <property type="term" value="F:ATP binding"/>
    <property type="evidence" value="ECO:0007669"/>
    <property type="project" value="UniProtKB-KW"/>
</dbReference>
<keyword evidence="4" id="KW-0067">ATP-binding</keyword>
<feature type="compositionally biased region" description="Polar residues" evidence="7">
    <location>
        <begin position="1"/>
        <end position="13"/>
    </location>
</feature>
<feature type="compositionally biased region" description="Basic and acidic residues" evidence="7">
    <location>
        <begin position="523"/>
        <end position="567"/>
    </location>
</feature>
<dbReference type="CDD" id="cd00268">
    <property type="entry name" value="DEADc"/>
    <property type="match status" value="1"/>
</dbReference>
<dbReference type="GO" id="GO:0005829">
    <property type="term" value="C:cytosol"/>
    <property type="evidence" value="ECO:0007669"/>
    <property type="project" value="TreeGrafter"/>
</dbReference>
<dbReference type="Pfam" id="PF00271">
    <property type="entry name" value="Helicase_C"/>
    <property type="match status" value="1"/>
</dbReference>
<feature type="compositionally biased region" description="Basic and acidic residues" evidence="7">
    <location>
        <begin position="452"/>
        <end position="516"/>
    </location>
</feature>
<dbReference type="Pfam" id="PF00270">
    <property type="entry name" value="DEAD"/>
    <property type="match status" value="1"/>
</dbReference>
<dbReference type="PROSITE" id="PS51194">
    <property type="entry name" value="HELICASE_CTER"/>
    <property type="match status" value="1"/>
</dbReference>
<evidence type="ECO:0000256" key="1">
    <source>
        <dbReference type="ARBA" id="ARBA00022741"/>
    </source>
</evidence>
<gene>
    <name evidence="11" type="ORF">GA0074692_4791</name>
</gene>
<dbReference type="Gene3D" id="3.40.50.300">
    <property type="entry name" value="P-loop containing nucleotide triphosphate hydrolases"/>
    <property type="match status" value="2"/>
</dbReference>
<name>A0A1C6T816_9ACTN</name>
<dbReference type="GO" id="GO:0003676">
    <property type="term" value="F:nucleic acid binding"/>
    <property type="evidence" value="ECO:0007669"/>
    <property type="project" value="InterPro"/>
</dbReference>